<reference evidence="2 3" key="1">
    <citation type="journal article" date="2012" name="Int. J. Syst. Evol. Microbiol.">
        <title>Marinomonas hwangdonensis sp. nov., isolated from seawater.</title>
        <authorList>
            <person name="Jung Y.T."/>
            <person name="Oh T.K."/>
            <person name="Yoon J.H."/>
        </authorList>
    </citation>
    <scope>NUCLEOTIDE SEQUENCE [LARGE SCALE GENOMIC DNA]</scope>
    <source>
        <strain evidence="2 3">HDW-15</strain>
    </source>
</reference>
<proteinExistence type="predicted"/>
<sequence length="184" mass="20356">MRYLLGWLVIVPLFANGQTIELRPVDIIYGNQIIRSQHQVVVSSKGEVNVIPVEKVAVLTKPNVVISSTGSQLSYLEEGAAAKREQAIYDEVNRRTEEAPFTVLFTGNIPAEIEERRLRLMPEMGIFGNQNQPETVQQNAETSERASVGDFAPVGNVAVPISNEEQNENAPLSDEERLERLIGG</sequence>
<evidence type="ECO:0000313" key="3">
    <source>
        <dbReference type="Proteomes" id="UP000280507"/>
    </source>
</evidence>
<accession>A0A3M8Q4C6</accession>
<keyword evidence="3" id="KW-1185">Reference proteome</keyword>
<gene>
    <name evidence="2" type="ORF">EBI00_08405</name>
</gene>
<dbReference type="EMBL" id="RIZG01000004">
    <property type="protein sequence ID" value="RNF50975.1"/>
    <property type="molecule type" value="Genomic_DNA"/>
</dbReference>
<dbReference type="Proteomes" id="UP000280507">
    <property type="component" value="Unassembled WGS sequence"/>
</dbReference>
<dbReference type="AlphaFoldDB" id="A0A3M8Q4C6"/>
<protein>
    <submittedName>
        <fullName evidence="2">Uncharacterized protein</fullName>
    </submittedName>
</protein>
<comment type="caution">
    <text evidence="2">The sequence shown here is derived from an EMBL/GenBank/DDBJ whole genome shotgun (WGS) entry which is preliminary data.</text>
</comment>
<dbReference type="OrthoDB" id="6103581at2"/>
<evidence type="ECO:0000313" key="2">
    <source>
        <dbReference type="EMBL" id="RNF50975.1"/>
    </source>
</evidence>
<name>A0A3M8Q4C6_9GAMM</name>
<feature type="region of interest" description="Disordered" evidence="1">
    <location>
        <begin position="162"/>
        <end position="184"/>
    </location>
</feature>
<feature type="compositionally biased region" description="Basic and acidic residues" evidence="1">
    <location>
        <begin position="174"/>
        <end position="184"/>
    </location>
</feature>
<organism evidence="2 3">
    <name type="scientific">Marinomonas hwangdonensis</name>
    <dbReference type="NCBI Taxonomy" id="1053647"/>
    <lineage>
        <taxon>Bacteria</taxon>
        <taxon>Pseudomonadati</taxon>
        <taxon>Pseudomonadota</taxon>
        <taxon>Gammaproteobacteria</taxon>
        <taxon>Oceanospirillales</taxon>
        <taxon>Oceanospirillaceae</taxon>
        <taxon>Marinomonas</taxon>
    </lineage>
</organism>
<dbReference type="RefSeq" id="WP_123095488.1">
    <property type="nucleotide sequence ID" value="NZ_RIZG01000004.1"/>
</dbReference>
<evidence type="ECO:0000256" key="1">
    <source>
        <dbReference type="SAM" id="MobiDB-lite"/>
    </source>
</evidence>